<evidence type="ECO:0000313" key="2">
    <source>
        <dbReference type="EMBL" id="VVE31014.1"/>
    </source>
</evidence>
<dbReference type="InterPro" id="IPR036397">
    <property type="entry name" value="RNaseH_sf"/>
</dbReference>
<dbReference type="Gene3D" id="3.30.420.10">
    <property type="entry name" value="Ribonuclease H-like superfamily/Ribonuclease H"/>
    <property type="match status" value="1"/>
</dbReference>
<sequence length="259" mass="28832">MNIYLDIETIPCQRPEVLEAIRRDVAENFKAPPSLTKEQAASDLGMTDAQEIKFTSKDAMLAKWVDRFRDEKAEEVADEKWRKTSFDGGLGQIAVIGLAFDDAPPVSFYSDDWAGDEASVISAAFNAIKNSYAPSSDRRPVFVGHYVTEFDLRFIFQRAVVLGIQPPSIIPFHARPWDDYVFDTMTRWAGIKGSVGLGKLCDVLGIPNKGAELDGEEIDGSMVWDFVRAGRIADVATYCIGDVERARSIFKRMTFQSAA</sequence>
<dbReference type="EMBL" id="CABPSH010000010">
    <property type="protein sequence ID" value="VVE31014.1"/>
    <property type="molecule type" value="Genomic_DNA"/>
</dbReference>
<dbReference type="SUPFAM" id="SSF53098">
    <property type="entry name" value="Ribonuclease H-like"/>
    <property type="match status" value="1"/>
</dbReference>
<reference evidence="2 3" key="1">
    <citation type="submission" date="2019-08" db="EMBL/GenBank/DDBJ databases">
        <authorList>
            <person name="Peeters C."/>
        </authorList>
    </citation>
    <scope>NUCLEOTIDE SEQUENCE [LARGE SCALE GENOMIC DNA]</scope>
    <source>
        <strain evidence="2 3">LMG 31012</strain>
    </source>
</reference>
<dbReference type="InterPro" id="IPR012337">
    <property type="entry name" value="RNaseH-like_sf"/>
</dbReference>
<evidence type="ECO:0000259" key="1">
    <source>
        <dbReference type="Pfam" id="PF10108"/>
    </source>
</evidence>
<dbReference type="OrthoDB" id="13288at2"/>
<feature type="domain" description="Predicted 3'-5' exonuclease PolB-like" evidence="1">
    <location>
        <begin position="128"/>
        <end position="254"/>
    </location>
</feature>
<keyword evidence="3" id="KW-1185">Reference proteome</keyword>
<dbReference type="GO" id="GO:0003676">
    <property type="term" value="F:nucleic acid binding"/>
    <property type="evidence" value="ECO:0007669"/>
    <property type="project" value="InterPro"/>
</dbReference>
<dbReference type="RefSeq" id="WP_150590736.1">
    <property type="nucleotide sequence ID" value="NZ_CABPSH010000010.1"/>
</dbReference>
<gene>
    <name evidence="2" type="ORF">PEP31012_03676</name>
</gene>
<organism evidence="2 3">
    <name type="scientific">Pandoraea eparura</name>
    <dbReference type="NCBI Taxonomy" id="2508291"/>
    <lineage>
        <taxon>Bacteria</taxon>
        <taxon>Pseudomonadati</taxon>
        <taxon>Pseudomonadota</taxon>
        <taxon>Betaproteobacteria</taxon>
        <taxon>Burkholderiales</taxon>
        <taxon>Burkholderiaceae</taxon>
        <taxon>Pandoraea</taxon>
    </lineage>
</organism>
<dbReference type="InterPro" id="IPR019288">
    <property type="entry name" value="3'-5'_exonuclease_PolB-like"/>
</dbReference>
<dbReference type="Pfam" id="PF10108">
    <property type="entry name" value="DNA_pol_B_exo2"/>
    <property type="match status" value="1"/>
</dbReference>
<dbReference type="Proteomes" id="UP000400981">
    <property type="component" value="Unassembled WGS sequence"/>
</dbReference>
<evidence type="ECO:0000313" key="3">
    <source>
        <dbReference type="Proteomes" id="UP000400981"/>
    </source>
</evidence>
<protein>
    <recommendedName>
        <fullName evidence="1">Predicted 3'-5' exonuclease PolB-like domain-containing protein</fullName>
    </recommendedName>
</protein>
<name>A0A5E4X3Y5_9BURK</name>
<accession>A0A5E4X3Y5</accession>
<dbReference type="AlphaFoldDB" id="A0A5E4X3Y5"/>
<proteinExistence type="predicted"/>